<dbReference type="InterPro" id="IPR029151">
    <property type="entry name" value="Sensor-like_sf"/>
</dbReference>
<keyword evidence="6 10" id="KW-0472">Membrane</keyword>
<dbReference type="Pfam" id="PF00015">
    <property type="entry name" value="MCPsignal"/>
    <property type="match status" value="1"/>
</dbReference>
<dbReference type="InterPro" id="IPR004089">
    <property type="entry name" value="MCPsignal_dom"/>
</dbReference>
<evidence type="ECO:0000256" key="8">
    <source>
        <dbReference type="ARBA" id="ARBA00029447"/>
    </source>
</evidence>
<dbReference type="PROSITE" id="PS50885">
    <property type="entry name" value="HAMP"/>
    <property type="match status" value="1"/>
</dbReference>
<dbReference type="GO" id="GO:0005886">
    <property type="term" value="C:plasma membrane"/>
    <property type="evidence" value="ECO:0007669"/>
    <property type="project" value="UniProtKB-SubCell"/>
</dbReference>
<dbReference type="CDD" id="cd12913">
    <property type="entry name" value="PDC1_MCP_like"/>
    <property type="match status" value="1"/>
</dbReference>
<dbReference type="STRING" id="1121302.SAMN02745163_00544"/>
<dbReference type="Gene3D" id="3.30.450.20">
    <property type="entry name" value="PAS domain"/>
    <property type="match status" value="2"/>
</dbReference>
<dbReference type="RefSeq" id="WP_072985033.1">
    <property type="nucleotide sequence ID" value="NZ_FQZB01000004.1"/>
</dbReference>
<dbReference type="SUPFAM" id="SSF58104">
    <property type="entry name" value="Methyl-accepting chemotaxis protein (MCP) signaling domain"/>
    <property type="match status" value="1"/>
</dbReference>
<evidence type="ECO:0000259" key="11">
    <source>
        <dbReference type="PROSITE" id="PS50111"/>
    </source>
</evidence>
<evidence type="ECO:0000256" key="10">
    <source>
        <dbReference type="SAM" id="Phobius"/>
    </source>
</evidence>
<gene>
    <name evidence="13" type="ORF">SAMN02745163_00544</name>
</gene>
<proteinExistence type="inferred from homology"/>
<dbReference type="CDD" id="cd12912">
    <property type="entry name" value="PDC2_MCP_like"/>
    <property type="match status" value="1"/>
</dbReference>
<protein>
    <submittedName>
        <fullName evidence="13">Methyl-accepting chemotaxis sensory transducer with Cache sensor</fullName>
    </submittedName>
</protein>
<feature type="domain" description="Methyl-accepting transducer" evidence="11">
    <location>
        <begin position="379"/>
        <end position="644"/>
    </location>
</feature>
<name>A0A1M6CSY3_9CLOT</name>
<dbReference type="OrthoDB" id="9814363at2"/>
<evidence type="ECO:0000256" key="4">
    <source>
        <dbReference type="ARBA" id="ARBA00022692"/>
    </source>
</evidence>
<feature type="domain" description="HAMP" evidence="12">
    <location>
        <begin position="322"/>
        <end position="374"/>
    </location>
</feature>
<keyword evidence="5 10" id="KW-1133">Transmembrane helix</keyword>
<evidence type="ECO:0000259" key="12">
    <source>
        <dbReference type="PROSITE" id="PS50885"/>
    </source>
</evidence>
<accession>A0A1M6CSY3</accession>
<dbReference type="InterPro" id="IPR003660">
    <property type="entry name" value="HAMP_dom"/>
</dbReference>
<evidence type="ECO:0000256" key="9">
    <source>
        <dbReference type="PROSITE-ProRule" id="PRU00284"/>
    </source>
</evidence>
<reference evidence="13 14" key="1">
    <citation type="submission" date="2016-11" db="EMBL/GenBank/DDBJ databases">
        <authorList>
            <person name="Jaros S."/>
            <person name="Januszkiewicz K."/>
            <person name="Wedrychowicz H."/>
        </authorList>
    </citation>
    <scope>NUCLEOTIDE SEQUENCE [LARGE SCALE GENOMIC DNA]</scope>
    <source>
        <strain evidence="13 14">DSM 21758</strain>
    </source>
</reference>
<dbReference type="Pfam" id="PF02743">
    <property type="entry name" value="dCache_1"/>
    <property type="match status" value="1"/>
</dbReference>
<dbReference type="PROSITE" id="PS50111">
    <property type="entry name" value="CHEMOTAXIS_TRANSDUC_2"/>
    <property type="match status" value="1"/>
</dbReference>
<dbReference type="PANTHER" id="PTHR32089">
    <property type="entry name" value="METHYL-ACCEPTING CHEMOTAXIS PROTEIN MCPB"/>
    <property type="match status" value="1"/>
</dbReference>
<evidence type="ECO:0000256" key="6">
    <source>
        <dbReference type="ARBA" id="ARBA00023136"/>
    </source>
</evidence>
<dbReference type="GO" id="GO:0007165">
    <property type="term" value="P:signal transduction"/>
    <property type="evidence" value="ECO:0007669"/>
    <property type="project" value="UniProtKB-KW"/>
</dbReference>
<dbReference type="Proteomes" id="UP000184310">
    <property type="component" value="Unassembled WGS sequence"/>
</dbReference>
<evidence type="ECO:0000313" key="13">
    <source>
        <dbReference type="EMBL" id="SHI64127.1"/>
    </source>
</evidence>
<dbReference type="SMART" id="SM00304">
    <property type="entry name" value="HAMP"/>
    <property type="match status" value="2"/>
</dbReference>
<keyword evidence="2" id="KW-1003">Cell membrane</keyword>
<feature type="transmembrane region" description="Helical" evidence="10">
    <location>
        <begin position="296"/>
        <end position="320"/>
    </location>
</feature>
<dbReference type="GO" id="GO:0006935">
    <property type="term" value="P:chemotaxis"/>
    <property type="evidence" value="ECO:0007669"/>
    <property type="project" value="UniProtKB-KW"/>
</dbReference>
<keyword evidence="3" id="KW-0145">Chemotaxis</keyword>
<feature type="transmembrane region" description="Helical" evidence="10">
    <location>
        <begin position="12"/>
        <end position="35"/>
    </location>
</feature>
<comment type="subcellular location">
    <subcellularLocation>
        <location evidence="1">Cell membrane</location>
        <topology evidence="1">Multi-pass membrane protein</topology>
    </subcellularLocation>
</comment>
<dbReference type="AlphaFoldDB" id="A0A1M6CSY3"/>
<organism evidence="13 14">
    <name type="scientific">Clostridium cavendishii DSM 21758</name>
    <dbReference type="NCBI Taxonomy" id="1121302"/>
    <lineage>
        <taxon>Bacteria</taxon>
        <taxon>Bacillati</taxon>
        <taxon>Bacillota</taxon>
        <taxon>Clostridia</taxon>
        <taxon>Eubacteriales</taxon>
        <taxon>Clostridiaceae</taxon>
        <taxon>Clostridium</taxon>
    </lineage>
</organism>
<evidence type="ECO:0000256" key="5">
    <source>
        <dbReference type="ARBA" id="ARBA00022989"/>
    </source>
</evidence>
<evidence type="ECO:0000313" key="14">
    <source>
        <dbReference type="Proteomes" id="UP000184310"/>
    </source>
</evidence>
<evidence type="ECO:0000256" key="2">
    <source>
        <dbReference type="ARBA" id="ARBA00022475"/>
    </source>
</evidence>
<keyword evidence="4 10" id="KW-0812">Transmembrane</keyword>
<keyword evidence="14" id="KW-1185">Reference proteome</keyword>
<dbReference type="CDD" id="cd06225">
    <property type="entry name" value="HAMP"/>
    <property type="match status" value="1"/>
</dbReference>
<keyword evidence="7 9" id="KW-0807">Transducer</keyword>
<dbReference type="InterPro" id="IPR033479">
    <property type="entry name" value="dCache_1"/>
</dbReference>
<evidence type="ECO:0000256" key="3">
    <source>
        <dbReference type="ARBA" id="ARBA00022500"/>
    </source>
</evidence>
<evidence type="ECO:0000256" key="1">
    <source>
        <dbReference type="ARBA" id="ARBA00004651"/>
    </source>
</evidence>
<dbReference type="EMBL" id="FQZB01000004">
    <property type="protein sequence ID" value="SHI64127.1"/>
    <property type="molecule type" value="Genomic_DNA"/>
</dbReference>
<sequence length="680" mass="73100">MIKRIKKSISLKVLTSLVGVTIFVFAGTGVVVNYYNSNVLNQNINKSLTDNATVISKDVNSFFEQGGTLVTQMATNDSIRSLAEAVQTKADIKANANYATVLKSLQNIKATDKNASAVYIALEKPSYIFVDNGKDSPADWDINKRQWYWDTLKAKGLYYTAPYVDALTNKMVITIAYPIFDANGKSVGAVGVDYLIDKLPEIMKQYKAGETGYTFLLDTTGTFMYNPDQSKVLKEKFTDAPGTAGEIGKKMISGENGVATCTINNSDVYAAYAPVKSNGWSVATVITKSEVQKQLVTFNTILITTYVIGLGLLIVALFFVTRKILKDIPKLLEVIKKVAGGDLTSKVDVNSEDEIGQIAEAINDMNNNLNNIVGKISANSQNVSASGEELSAVISEINRQIQTINAGTQEIAAAMEETSASTEEMNSSSALIKGAIVNLNSKAQDGNNSAIEIKNRALNMKKESEISKKAALDMYREKEIAILRAIEDGKIVEEINSMAGIIGQIADQTNLLALNAAIEAARAGEHGKGFAVVAGEVANLAVQSTETVQNIQNLVGQVKTAFENISQNAGGILEFIDKKVTLDYDEMINRADLSLKDANDVSELINDFSKNIGDVSGSIEQLVKSLEAVSAVVEEVASGASEIAGTVNDTKVSADEVAQVAEAQADLAVTLNNIVNEFKF</sequence>
<dbReference type="Pfam" id="PF00672">
    <property type="entry name" value="HAMP"/>
    <property type="match status" value="1"/>
</dbReference>
<dbReference type="SMART" id="SM00283">
    <property type="entry name" value="MA"/>
    <property type="match status" value="1"/>
</dbReference>
<dbReference type="Gene3D" id="1.10.287.950">
    <property type="entry name" value="Methyl-accepting chemotaxis protein"/>
    <property type="match status" value="1"/>
</dbReference>
<dbReference type="PANTHER" id="PTHR32089:SF112">
    <property type="entry name" value="LYSOZYME-LIKE PROTEIN-RELATED"/>
    <property type="match status" value="1"/>
</dbReference>
<dbReference type="SUPFAM" id="SSF103190">
    <property type="entry name" value="Sensory domain-like"/>
    <property type="match status" value="1"/>
</dbReference>
<evidence type="ECO:0000256" key="7">
    <source>
        <dbReference type="ARBA" id="ARBA00023224"/>
    </source>
</evidence>
<comment type="similarity">
    <text evidence="8">Belongs to the methyl-accepting chemotaxis (MCP) protein family.</text>
</comment>